<dbReference type="EMBL" id="JAMOIL010000003">
    <property type="protein sequence ID" value="MCM0619457.1"/>
    <property type="molecule type" value="Genomic_DNA"/>
</dbReference>
<sequence length="224" mass="23190">MHTRKTTRPFTLSRTLGRTLGRAGVAGAALLALAAPLSPAGAAGTTDTRASDQSHTRVVVHLPGCEGCAVALASDTDEAAHAWSKPAKTVADGTVAFWAPTWRTRGLSVSVTEPDASDASGADTDDAAPGTTLVAMRYGQERVGGLVGRRAAAGKHRATACFAGTAAGRLDLRVRSSHLRVPSADGDGRVRVLRAWSARTQPWTGAMQHARRGYLASQAVPECG</sequence>
<reference evidence="2" key="1">
    <citation type="submission" date="2022-05" db="EMBL/GenBank/DDBJ databases">
        <authorList>
            <person name="Tuo L."/>
        </authorList>
    </citation>
    <scope>NUCLEOTIDE SEQUENCE</scope>
    <source>
        <strain evidence="2">BSK12Z-4</strain>
    </source>
</reference>
<dbReference type="Proteomes" id="UP001139485">
    <property type="component" value="Unassembled WGS sequence"/>
</dbReference>
<dbReference type="AlphaFoldDB" id="A0A9X2D5Y4"/>
<name>A0A9X2D5Y4_9ACTN</name>
<keyword evidence="1" id="KW-0732">Signal</keyword>
<gene>
    <name evidence="2" type="ORF">M8330_03995</name>
</gene>
<keyword evidence="3" id="KW-1185">Reference proteome</keyword>
<proteinExistence type="predicted"/>
<evidence type="ECO:0000313" key="2">
    <source>
        <dbReference type="EMBL" id="MCM0619457.1"/>
    </source>
</evidence>
<accession>A0A9X2D5Y4</accession>
<dbReference type="RefSeq" id="WP_250826283.1">
    <property type="nucleotide sequence ID" value="NZ_JAMOIL010000003.1"/>
</dbReference>
<feature type="chain" id="PRO_5040798272" evidence="1">
    <location>
        <begin position="35"/>
        <end position="224"/>
    </location>
</feature>
<protein>
    <submittedName>
        <fullName evidence="2">Uncharacterized protein</fullName>
    </submittedName>
</protein>
<organism evidence="2 3">
    <name type="scientific">Nocardioides bruguierae</name>
    <dbReference type="NCBI Taxonomy" id="2945102"/>
    <lineage>
        <taxon>Bacteria</taxon>
        <taxon>Bacillati</taxon>
        <taxon>Actinomycetota</taxon>
        <taxon>Actinomycetes</taxon>
        <taxon>Propionibacteriales</taxon>
        <taxon>Nocardioidaceae</taxon>
        <taxon>Nocardioides</taxon>
    </lineage>
</organism>
<comment type="caution">
    <text evidence="2">The sequence shown here is derived from an EMBL/GenBank/DDBJ whole genome shotgun (WGS) entry which is preliminary data.</text>
</comment>
<feature type="signal peptide" evidence="1">
    <location>
        <begin position="1"/>
        <end position="34"/>
    </location>
</feature>
<evidence type="ECO:0000256" key="1">
    <source>
        <dbReference type="SAM" id="SignalP"/>
    </source>
</evidence>
<evidence type="ECO:0000313" key="3">
    <source>
        <dbReference type="Proteomes" id="UP001139485"/>
    </source>
</evidence>